<dbReference type="Gene3D" id="3.40.190.10">
    <property type="entry name" value="Periplasmic binding protein-like II"/>
    <property type="match status" value="2"/>
</dbReference>
<dbReference type="EMBL" id="CP100390">
    <property type="protein sequence ID" value="UZE97059.1"/>
    <property type="molecule type" value="Genomic_DNA"/>
</dbReference>
<dbReference type="PANTHER" id="PTHR30024">
    <property type="entry name" value="ALIPHATIC SULFONATES-BINDING PROTEIN-RELATED"/>
    <property type="match status" value="1"/>
</dbReference>
<gene>
    <name evidence="2" type="ORF">NKI27_04735</name>
</gene>
<proteinExistence type="predicted"/>
<evidence type="ECO:0008006" key="4">
    <source>
        <dbReference type="Google" id="ProtNLM"/>
    </source>
</evidence>
<dbReference type="InterPro" id="IPR027024">
    <property type="entry name" value="UCP027386_ABC_sbc_TM0202"/>
</dbReference>
<dbReference type="PIRSF" id="PIRSF027386">
    <property type="entry name" value="UCP027386_ABC_sbc_TM0202"/>
    <property type="match status" value="1"/>
</dbReference>
<feature type="signal peptide" evidence="1">
    <location>
        <begin position="1"/>
        <end position="26"/>
    </location>
</feature>
<name>A0ABY6N4W6_9ALTE</name>
<organism evidence="2 3">
    <name type="scientific">Alkalimarinus alittae</name>
    <dbReference type="NCBI Taxonomy" id="2961619"/>
    <lineage>
        <taxon>Bacteria</taxon>
        <taxon>Pseudomonadati</taxon>
        <taxon>Pseudomonadota</taxon>
        <taxon>Gammaproteobacteria</taxon>
        <taxon>Alteromonadales</taxon>
        <taxon>Alteromonadaceae</taxon>
        <taxon>Alkalimarinus</taxon>
    </lineage>
</organism>
<keyword evidence="3" id="KW-1185">Reference proteome</keyword>
<protein>
    <recommendedName>
        <fullName evidence="4">ABC transporter substrate-binding protein</fullName>
    </recommendedName>
</protein>
<sequence>MVNHRFMWLQVACITCLLAIFSSANAAEKRPQITLAGPMASVSNPLMRMVSSGALADITDNLKFELWRTPDQMRAMSINGDVDFIATPTNVAANLYNRGADIRLLNVSVWGILWMVSRDNTLKTIADFKGKEIAMPLRGDMPDIIFSTLAKSSGLNPKTDFNLRYVANPLDAMQLLIMRRVDHALLAEPAISMALRKTQSFPVSVIAPDLYRSVDLQDEWGRLLKRQHSIPQAGMAVINSSLSNHEIKRFKDEYKKATQWCIDNPDEAGQLIGKTIKMLTPEAISDSIKVSQIRVVSAAEAKPELEHFFSILHQETPALIGGTLPDNSFYYTE</sequence>
<evidence type="ECO:0000256" key="1">
    <source>
        <dbReference type="SAM" id="SignalP"/>
    </source>
</evidence>
<dbReference type="RefSeq" id="WP_265048540.1">
    <property type="nucleotide sequence ID" value="NZ_CP100390.1"/>
</dbReference>
<feature type="chain" id="PRO_5046722407" description="ABC transporter substrate-binding protein" evidence="1">
    <location>
        <begin position="27"/>
        <end position="333"/>
    </location>
</feature>
<accession>A0ABY6N4W6</accession>
<evidence type="ECO:0000313" key="3">
    <source>
        <dbReference type="Proteomes" id="UP001163739"/>
    </source>
</evidence>
<dbReference type="Proteomes" id="UP001163739">
    <property type="component" value="Chromosome"/>
</dbReference>
<evidence type="ECO:0000313" key="2">
    <source>
        <dbReference type="EMBL" id="UZE97059.1"/>
    </source>
</evidence>
<keyword evidence="1" id="KW-0732">Signal</keyword>
<reference evidence="2" key="1">
    <citation type="submission" date="2022-06" db="EMBL/GenBank/DDBJ databases">
        <title>Alkalimarinus sp. nov., isolated from gut of a Alitta virens.</title>
        <authorList>
            <person name="Yang A.I."/>
            <person name="Shin N.-R."/>
        </authorList>
    </citation>
    <scope>NUCLEOTIDE SEQUENCE</scope>
    <source>
        <strain evidence="2">A2M4</strain>
    </source>
</reference>
<dbReference type="PANTHER" id="PTHR30024:SF46">
    <property type="entry name" value="ABC TRANSPORTER, SUBSTRATE-BINDING LIPOPROTEIN"/>
    <property type="match status" value="1"/>
</dbReference>
<dbReference type="SUPFAM" id="SSF53850">
    <property type="entry name" value="Periplasmic binding protein-like II"/>
    <property type="match status" value="1"/>
</dbReference>